<accession>A0A1I0SSG8</accession>
<sequence length="718" mass="81109">MAEGYKFLKLVKRYRLALILVPLITIIITTFLVRNLKSSYISQAQISTGIVDETQQQSVIIEAVQGEQVRQQFSNLIEMIRMKRVLNQVSYLLMIHDLTTNKPFKPKSDLVETLNKDAVAHAIEVYRKKYENNEELDLNVPDEEGLTRVLKSMNYDADALKSKISVFRSGESDFITVQSEAESPELAAYIVNTLSSEFIKGYTSLTKASQGKANNFLRSMLREKTDTLAARMARLKNYKIKNKVLNLTEQSKQLYSLILDYDTKKQEAIEKTAAYAGALNEIDAKFNPKERSYIESRLSKVNQGLVETKAELSSLYDLYLKNDLDERYKNSYDSLRNKLTEQINKSSDQYINNPLSAKQELVSQKINLEIQMDISRYGINSLENKINSLTRDFENLVPQEAEVQTLEMSVDIASKEYLDILNKYNQSNLESGVESKMNIVQMGVGGLAQPSKKLPLMVLSGFVSLVFCLLALFIIFITDNRILDAKTLAAKTSVPVLGTIPKLPAPLESLNSSWEDPAQHDFWASIRSIRYELESAMQDKVIVISSFGPSEGKSFFARCLARSWEKTNRKVLLIDGNFTHPSLGQARAGQYVEDFLQGREQIGQQEPIEMISVLSNRGKEGSLLELSSAQQINQQLDRAKTIYDLIIIDVAAINDSSLVREWLSFTHNAVAVFKSGESINEDKKAYLAMLKETGIFRGWILNMAETGSGELEFFKTKG</sequence>
<dbReference type="AlphaFoldDB" id="A0A1I0SSG8"/>
<reference evidence="3" key="1">
    <citation type="submission" date="2016-10" db="EMBL/GenBank/DDBJ databases">
        <authorList>
            <person name="Varghese N."/>
            <person name="Submissions S."/>
        </authorList>
    </citation>
    <scope>NUCLEOTIDE SEQUENCE [LARGE SCALE GENOMIC DNA]</scope>
    <source>
        <strain evidence="3">DSM 18130</strain>
    </source>
</reference>
<name>A0A1I0SSG8_9SPHI</name>
<dbReference type="InterPro" id="IPR027417">
    <property type="entry name" value="P-loop_NTPase"/>
</dbReference>
<dbReference type="RefSeq" id="WP_090980818.1">
    <property type="nucleotide sequence ID" value="NZ_FOJM01000003.1"/>
</dbReference>
<keyword evidence="1" id="KW-1133">Transmembrane helix</keyword>
<proteinExistence type="predicted"/>
<evidence type="ECO:0000313" key="3">
    <source>
        <dbReference type="Proteomes" id="UP000198836"/>
    </source>
</evidence>
<dbReference type="PANTHER" id="PTHR32309:SF31">
    <property type="entry name" value="CAPSULAR EXOPOLYSACCHARIDE FAMILY"/>
    <property type="match status" value="1"/>
</dbReference>
<dbReference type="OrthoDB" id="972983at2"/>
<evidence type="ECO:0000313" key="2">
    <source>
        <dbReference type="EMBL" id="SFA42357.1"/>
    </source>
</evidence>
<organism evidence="2 3">
    <name type="scientific">Pedobacter suwonensis</name>
    <dbReference type="NCBI Taxonomy" id="332999"/>
    <lineage>
        <taxon>Bacteria</taxon>
        <taxon>Pseudomonadati</taxon>
        <taxon>Bacteroidota</taxon>
        <taxon>Sphingobacteriia</taxon>
        <taxon>Sphingobacteriales</taxon>
        <taxon>Sphingobacteriaceae</taxon>
        <taxon>Pedobacter</taxon>
    </lineage>
</organism>
<evidence type="ECO:0000256" key="1">
    <source>
        <dbReference type="SAM" id="Phobius"/>
    </source>
</evidence>
<dbReference type="STRING" id="332999.SAMN04488511_10347"/>
<dbReference type="Proteomes" id="UP000198836">
    <property type="component" value="Unassembled WGS sequence"/>
</dbReference>
<feature type="transmembrane region" description="Helical" evidence="1">
    <location>
        <begin position="456"/>
        <end position="477"/>
    </location>
</feature>
<keyword evidence="1" id="KW-0472">Membrane</keyword>
<dbReference type="SUPFAM" id="SSF52540">
    <property type="entry name" value="P-loop containing nucleoside triphosphate hydrolases"/>
    <property type="match status" value="1"/>
</dbReference>
<keyword evidence="1" id="KW-0812">Transmembrane</keyword>
<dbReference type="EMBL" id="FOJM01000003">
    <property type="protein sequence ID" value="SFA42357.1"/>
    <property type="molecule type" value="Genomic_DNA"/>
</dbReference>
<feature type="transmembrane region" description="Helical" evidence="1">
    <location>
        <begin position="14"/>
        <end position="33"/>
    </location>
</feature>
<dbReference type="InterPro" id="IPR050445">
    <property type="entry name" value="Bact_polysacc_biosynth/exp"/>
</dbReference>
<dbReference type="Gene3D" id="3.40.50.300">
    <property type="entry name" value="P-loop containing nucleotide triphosphate hydrolases"/>
    <property type="match status" value="1"/>
</dbReference>
<keyword evidence="3" id="KW-1185">Reference proteome</keyword>
<gene>
    <name evidence="2" type="ORF">SAMN04488511_10347</name>
</gene>
<dbReference type="PANTHER" id="PTHR32309">
    <property type="entry name" value="TYROSINE-PROTEIN KINASE"/>
    <property type="match status" value="1"/>
</dbReference>
<protein>
    <submittedName>
        <fullName evidence="2">Chromosome partitioning ATPase, Mrp family, contains Fe-S cluster</fullName>
    </submittedName>
</protein>